<keyword evidence="7" id="KW-1185">Reference proteome</keyword>
<dbReference type="InterPro" id="IPR029787">
    <property type="entry name" value="Nucleotide_cyclase"/>
</dbReference>
<comment type="caution">
    <text evidence="6">The sequence shown here is derived from an EMBL/GenBank/DDBJ whole genome shotgun (WGS) entry which is preliminary data.</text>
</comment>
<accession>A0A2W4CMS7</accession>
<protein>
    <submittedName>
        <fullName evidence="6">Bifunctional diguanylate cyclase/phosphodiesterase</fullName>
    </submittedName>
</protein>
<feature type="compositionally biased region" description="Basic and acidic residues" evidence="2">
    <location>
        <begin position="687"/>
        <end position="698"/>
    </location>
</feature>
<feature type="transmembrane region" description="Helical" evidence="1">
    <location>
        <begin position="17"/>
        <end position="35"/>
    </location>
</feature>
<gene>
    <name evidence="6" type="ORF">CPY51_13030</name>
</gene>
<dbReference type="CDD" id="cd01949">
    <property type="entry name" value="GGDEF"/>
    <property type="match status" value="1"/>
</dbReference>
<dbReference type="SUPFAM" id="SSF141868">
    <property type="entry name" value="EAL domain-like"/>
    <property type="match status" value="1"/>
</dbReference>
<dbReference type="GO" id="GO:0016020">
    <property type="term" value="C:membrane"/>
    <property type="evidence" value="ECO:0007669"/>
    <property type="project" value="UniProtKB-UniRule"/>
</dbReference>
<dbReference type="SMART" id="SM00052">
    <property type="entry name" value="EAL"/>
    <property type="match status" value="1"/>
</dbReference>
<dbReference type="CDD" id="cd01948">
    <property type="entry name" value="EAL"/>
    <property type="match status" value="1"/>
</dbReference>
<dbReference type="RefSeq" id="WP_111160641.1">
    <property type="nucleotide sequence ID" value="NZ_PCDP01000035.1"/>
</dbReference>
<feature type="transmembrane region" description="Helical" evidence="1">
    <location>
        <begin position="210"/>
        <end position="232"/>
    </location>
</feature>
<dbReference type="Pfam" id="PF00563">
    <property type="entry name" value="EAL"/>
    <property type="match status" value="1"/>
</dbReference>
<dbReference type="AlphaFoldDB" id="A0A2W4CMS7"/>
<dbReference type="InterPro" id="IPR005330">
    <property type="entry name" value="MHYT_dom"/>
</dbReference>
<dbReference type="PANTHER" id="PTHR44757:SF2">
    <property type="entry name" value="BIOFILM ARCHITECTURE MAINTENANCE PROTEIN MBAA"/>
    <property type="match status" value="1"/>
</dbReference>
<evidence type="ECO:0000313" key="6">
    <source>
        <dbReference type="EMBL" id="PZM13791.1"/>
    </source>
</evidence>
<name>A0A2W4CMS7_9HYPH</name>
<dbReference type="InterPro" id="IPR035919">
    <property type="entry name" value="EAL_sf"/>
</dbReference>
<dbReference type="Proteomes" id="UP000248925">
    <property type="component" value="Unassembled WGS sequence"/>
</dbReference>
<feature type="transmembrane region" description="Helical" evidence="1">
    <location>
        <begin position="110"/>
        <end position="134"/>
    </location>
</feature>
<dbReference type="InterPro" id="IPR052155">
    <property type="entry name" value="Biofilm_reg_signaling"/>
</dbReference>
<feature type="region of interest" description="Disordered" evidence="2">
    <location>
        <begin position="672"/>
        <end position="698"/>
    </location>
</feature>
<dbReference type="EMBL" id="PCDP01000035">
    <property type="protein sequence ID" value="PZM13791.1"/>
    <property type="molecule type" value="Genomic_DNA"/>
</dbReference>
<feature type="transmembrane region" description="Helical" evidence="1">
    <location>
        <begin position="84"/>
        <end position="103"/>
    </location>
</feature>
<organism evidence="6 7">
    <name type="scientific">Rhizobium tubonense</name>
    <dbReference type="NCBI Taxonomy" id="484088"/>
    <lineage>
        <taxon>Bacteria</taxon>
        <taxon>Pseudomonadati</taxon>
        <taxon>Pseudomonadota</taxon>
        <taxon>Alphaproteobacteria</taxon>
        <taxon>Hyphomicrobiales</taxon>
        <taxon>Rhizobiaceae</taxon>
        <taxon>Rhizobium/Agrobacterium group</taxon>
        <taxon>Rhizobium</taxon>
    </lineage>
</organism>
<evidence type="ECO:0000259" key="4">
    <source>
        <dbReference type="PROSITE" id="PS50887"/>
    </source>
</evidence>
<keyword evidence="1" id="KW-1133">Transmembrane helix</keyword>
<dbReference type="NCBIfam" id="TIGR00254">
    <property type="entry name" value="GGDEF"/>
    <property type="match status" value="1"/>
</dbReference>
<evidence type="ECO:0000313" key="7">
    <source>
        <dbReference type="Proteomes" id="UP000248925"/>
    </source>
</evidence>
<dbReference type="Gene3D" id="3.30.70.270">
    <property type="match status" value="1"/>
</dbReference>
<dbReference type="SUPFAM" id="SSF55073">
    <property type="entry name" value="Nucleotide cyclase"/>
    <property type="match status" value="1"/>
</dbReference>
<feature type="transmembrane region" description="Helical" evidence="1">
    <location>
        <begin position="146"/>
        <end position="166"/>
    </location>
</feature>
<dbReference type="PROSITE" id="PS50887">
    <property type="entry name" value="GGDEF"/>
    <property type="match status" value="1"/>
</dbReference>
<dbReference type="InterPro" id="IPR043128">
    <property type="entry name" value="Rev_trsase/Diguanyl_cyclase"/>
</dbReference>
<evidence type="ECO:0000256" key="2">
    <source>
        <dbReference type="SAM" id="MobiDB-lite"/>
    </source>
</evidence>
<feature type="transmembrane region" description="Helical" evidence="1">
    <location>
        <begin position="47"/>
        <end position="72"/>
    </location>
</feature>
<sequence length="698" mass="76027">MFRLITCITVQHSFTDLIFATIICVLGSVLAMRLFSRVRRTQGIQRLNWLFLSGFVGGSTIWTTHFVAMLGYKTPVVNGYDPTLTLISLVVGVVMTIAGFSIASVSRKGALIEAGGVIVGLGIVLMHYIGIAAYQAAGQLEWDRAYVITSIISGAFFGAVATNRIGRPVTRFCKYGSSSALILAIVSTHFIGMAGLTINLDPSIPLSPEIISGGIMTGIVCAVMAIILLLGASTYVIDMQSTQAAVERYRHLALHDPLTNLPNRAAFNDHLAGLTNRPADMAAHVAVLCFDLDRFKEINDVHGHSAGDHVLRTVAERLGNAMQHGEFVARVGGDEFVAVMRDYFIRADARALAQRVLDEVTKPIEWNEHILFVGSSVGISTFPGQASNVDDLLSQADIAMYRAKSTVSNTICFYDPSMDQAARERNALAIEMREGLKRGEFELYYQRQNDTVSREVVGFEALLRWLHPQRGMVSPVEFIPIAEKTGFIFELGEWVMRAACAEAASWKRPLRIAVNVAPQQLTDPRLPGLVHEILLESGLSAARLEIEITESSIISDHQYALHAIRQLKKLGVKVAMDDYGTGYSSLSTLQSFPFDKIKIDRAFIDGVVTSKQSAAIVRSTLILAASLDIPVLAEGVEREEHMEFLRNEGCLQVQGFLFGKPTPRSGIEDIVNGTDGAAGEPDAEANAELRGEQGKAAA</sequence>
<keyword evidence="1" id="KW-0472">Membrane</keyword>
<keyword evidence="1" id="KW-0812">Transmembrane</keyword>
<dbReference type="Gene3D" id="3.20.20.450">
    <property type="entry name" value="EAL domain"/>
    <property type="match status" value="1"/>
</dbReference>
<feature type="transmembrane region" description="Helical" evidence="1">
    <location>
        <begin position="178"/>
        <end position="198"/>
    </location>
</feature>
<feature type="domain" description="EAL" evidence="3">
    <location>
        <begin position="425"/>
        <end position="675"/>
    </location>
</feature>
<evidence type="ECO:0000259" key="5">
    <source>
        <dbReference type="PROSITE" id="PS50924"/>
    </source>
</evidence>
<dbReference type="InterPro" id="IPR001633">
    <property type="entry name" value="EAL_dom"/>
</dbReference>
<dbReference type="PROSITE" id="PS50924">
    <property type="entry name" value="MHYT"/>
    <property type="match status" value="1"/>
</dbReference>
<dbReference type="Pfam" id="PF03707">
    <property type="entry name" value="MHYT"/>
    <property type="match status" value="2"/>
</dbReference>
<dbReference type="PANTHER" id="PTHR44757">
    <property type="entry name" value="DIGUANYLATE CYCLASE DGCP"/>
    <property type="match status" value="1"/>
</dbReference>
<reference evidence="6 7" key="1">
    <citation type="journal article" date="2018" name="Sci. Rep.">
        <title>Rhizobium tumorigenes sp. nov., a novel plant tumorigenic bacterium isolated from cane gall tumors on thornless blackberry.</title>
        <authorList>
            <person name="Kuzmanovi N."/>
            <person name="Smalla K."/>
            <person name="Gronow S."/>
            <person name="PuBawska J."/>
        </authorList>
    </citation>
    <scope>NUCLEOTIDE SEQUENCE [LARGE SCALE GENOMIC DNA]</scope>
    <source>
        <strain evidence="6 7">CCBAU 85046</strain>
    </source>
</reference>
<feature type="domain" description="GGDEF" evidence="4">
    <location>
        <begin position="283"/>
        <end position="416"/>
    </location>
</feature>
<dbReference type="PROSITE" id="PS50883">
    <property type="entry name" value="EAL"/>
    <property type="match status" value="1"/>
</dbReference>
<feature type="domain" description="MHYT" evidence="5">
    <location>
        <begin position="12"/>
        <end position="199"/>
    </location>
</feature>
<proteinExistence type="predicted"/>
<dbReference type="InterPro" id="IPR000160">
    <property type="entry name" value="GGDEF_dom"/>
</dbReference>
<evidence type="ECO:0000256" key="1">
    <source>
        <dbReference type="PROSITE-ProRule" id="PRU00244"/>
    </source>
</evidence>
<dbReference type="SMART" id="SM00267">
    <property type="entry name" value="GGDEF"/>
    <property type="match status" value="1"/>
</dbReference>
<evidence type="ECO:0000259" key="3">
    <source>
        <dbReference type="PROSITE" id="PS50883"/>
    </source>
</evidence>
<dbReference type="OrthoDB" id="9814202at2"/>
<dbReference type="Pfam" id="PF00990">
    <property type="entry name" value="GGDEF"/>
    <property type="match status" value="1"/>
</dbReference>